<dbReference type="InterPro" id="IPR013087">
    <property type="entry name" value="Znf_C2H2_type"/>
</dbReference>
<organism evidence="3 4">
    <name type="scientific">Pleuronectes platessa</name>
    <name type="common">European plaice</name>
    <dbReference type="NCBI Taxonomy" id="8262"/>
    <lineage>
        <taxon>Eukaryota</taxon>
        <taxon>Metazoa</taxon>
        <taxon>Chordata</taxon>
        <taxon>Craniata</taxon>
        <taxon>Vertebrata</taxon>
        <taxon>Euteleostomi</taxon>
        <taxon>Actinopterygii</taxon>
        <taxon>Neopterygii</taxon>
        <taxon>Teleostei</taxon>
        <taxon>Neoteleostei</taxon>
        <taxon>Acanthomorphata</taxon>
        <taxon>Carangaria</taxon>
        <taxon>Pleuronectiformes</taxon>
        <taxon>Pleuronectoidei</taxon>
        <taxon>Pleuronectidae</taxon>
        <taxon>Pleuronectes</taxon>
    </lineage>
</organism>
<dbReference type="InterPro" id="IPR036322">
    <property type="entry name" value="WD40_repeat_dom_sf"/>
</dbReference>
<feature type="compositionally biased region" description="Polar residues" evidence="1">
    <location>
        <begin position="689"/>
        <end position="705"/>
    </location>
</feature>
<dbReference type="SMART" id="SM00320">
    <property type="entry name" value="WD40"/>
    <property type="match status" value="7"/>
</dbReference>
<proteinExistence type="predicted"/>
<dbReference type="InterPro" id="IPR042622">
    <property type="entry name" value="Znf106"/>
</dbReference>
<feature type="domain" description="C2H2-type" evidence="2">
    <location>
        <begin position="1030"/>
        <end position="1053"/>
    </location>
</feature>
<feature type="region of interest" description="Disordered" evidence="1">
    <location>
        <begin position="1"/>
        <end position="27"/>
    </location>
</feature>
<dbReference type="InterPro" id="IPR015943">
    <property type="entry name" value="WD40/YVTN_repeat-like_dom_sf"/>
</dbReference>
<dbReference type="PROSITE" id="PS00028">
    <property type="entry name" value="ZINC_FINGER_C2H2_1"/>
    <property type="match status" value="1"/>
</dbReference>
<feature type="region of interest" description="Disordered" evidence="1">
    <location>
        <begin position="650"/>
        <end position="705"/>
    </location>
</feature>
<feature type="compositionally biased region" description="Basic and acidic residues" evidence="1">
    <location>
        <begin position="444"/>
        <end position="454"/>
    </location>
</feature>
<feature type="region of interest" description="Disordered" evidence="1">
    <location>
        <begin position="546"/>
        <end position="627"/>
    </location>
</feature>
<dbReference type="Proteomes" id="UP001153269">
    <property type="component" value="Unassembled WGS sequence"/>
</dbReference>
<protein>
    <recommendedName>
        <fullName evidence="2">C2H2-type domain-containing protein</fullName>
    </recommendedName>
</protein>
<dbReference type="SUPFAM" id="SSF50978">
    <property type="entry name" value="WD40 repeat-like"/>
    <property type="match status" value="1"/>
</dbReference>
<feature type="compositionally biased region" description="Basic residues" evidence="1">
    <location>
        <begin position="18"/>
        <end position="27"/>
    </location>
</feature>
<evidence type="ECO:0000256" key="1">
    <source>
        <dbReference type="SAM" id="MobiDB-lite"/>
    </source>
</evidence>
<dbReference type="InterPro" id="IPR018391">
    <property type="entry name" value="PQQ_b-propeller_rpt"/>
</dbReference>
<feature type="region of interest" description="Disordered" evidence="1">
    <location>
        <begin position="128"/>
        <end position="202"/>
    </location>
</feature>
<dbReference type="Gene3D" id="3.30.160.60">
    <property type="entry name" value="Classic Zinc Finger"/>
    <property type="match status" value="1"/>
</dbReference>
<comment type="caution">
    <text evidence="3">The sequence shown here is derived from an EMBL/GenBank/DDBJ whole genome shotgun (WGS) entry which is preliminary data.</text>
</comment>
<feature type="compositionally biased region" description="Acidic residues" evidence="1">
    <location>
        <begin position="671"/>
        <end position="683"/>
    </location>
</feature>
<dbReference type="SMART" id="SM00355">
    <property type="entry name" value="ZnF_C2H2"/>
    <property type="match status" value="4"/>
</dbReference>
<dbReference type="PANTHER" id="PTHR14435:SF2">
    <property type="entry name" value="ZINC FINGER PROTEIN 106"/>
    <property type="match status" value="1"/>
</dbReference>
<dbReference type="CDD" id="cd00200">
    <property type="entry name" value="WD40"/>
    <property type="match status" value="1"/>
</dbReference>
<accession>A0A9N7VAX3</accession>
<dbReference type="InterPro" id="IPR001680">
    <property type="entry name" value="WD40_rpt"/>
</dbReference>
<dbReference type="Pfam" id="PF00400">
    <property type="entry name" value="WD40"/>
    <property type="match status" value="4"/>
</dbReference>
<reference evidence="3" key="1">
    <citation type="submission" date="2020-03" db="EMBL/GenBank/DDBJ databases">
        <authorList>
            <person name="Weist P."/>
        </authorList>
    </citation>
    <scope>NUCLEOTIDE SEQUENCE</scope>
</reference>
<evidence type="ECO:0000313" key="4">
    <source>
        <dbReference type="Proteomes" id="UP001153269"/>
    </source>
</evidence>
<dbReference type="GO" id="GO:0005829">
    <property type="term" value="C:cytosol"/>
    <property type="evidence" value="ECO:0007669"/>
    <property type="project" value="TreeGrafter"/>
</dbReference>
<name>A0A9N7VAX3_PLEPL</name>
<feature type="compositionally biased region" description="Low complexity" evidence="1">
    <location>
        <begin position="564"/>
        <end position="577"/>
    </location>
</feature>
<dbReference type="PANTHER" id="PTHR14435">
    <property type="entry name" value="ZINC FINGER PROTEIN 106"/>
    <property type="match status" value="1"/>
</dbReference>
<dbReference type="AlphaFoldDB" id="A0A9N7VAX3"/>
<feature type="compositionally biased region" description="Polar residues" evidence="1">
    <location>
        <begin position="585"/>
        <end position="598"/>
    </location>
</feature>
<sequence>MSSEMSVVPTPHGAVGKKGNKKLQHHQQQRERLTECILCRTSFPRREAHEHVHGMQHHRELESALGRDVIHECQACKVYDMSLCDYTQHISTPLHRAKLQGLMSRNRKPLPLVKTLSHEAIARILERNKTLRKEEKKQKGKKKKKQKQIAAQKRVEKVQGSTKKSAVASDVVKIQQSKEANQQTQQQMQQTLQKANRSSGAAPLMDVDVGKMLRQVRRTLGVREPCRADREARRQNVEVAPFVPEAPSGVCPPNVAPATPEQTTVEVTQEMTGCAGNATSSEQSSPRVRIAHEPRRRSPAGKEAGRKSLSSSGSKNKLSWSEMYNKRKREGSVSITGTPRLRIESSNPPPEHRTDSDLPLSEGFQWESIPVSPSETHSTLPPPAQDTTEMDSHRDEQSGSLMQEPGTSGQGGSSPTVSAAPVQAEPSVEPENGGLSRAKKRKQQKDDDISVKETNRKKKRTNSNKDQGPMDQLLAVSLREDELSHSLQDLDISLIQARNALQVAYAEVQRILLLRQQFSTEVNTLRAKRIEILQGMQGASNITTASSAGTAAPLQPRHSPPPSSSASLASSSQQPSATTVKEEATASQAGQFVSSSTDAPHVPLNQPVPSFPSELPPRLLLRPSHPAAPTTSAAAAAALTSALVNVGCDGNESDDSGKMMDPSDPVVINIDESDDEDLPEEVPDVSAHPEQQVSSVELSSASTQTFQQKEVDRKVKISLPVKAAKSPAVSVEEEEPSLGEFLSHAGPVHGMQIHRRLLYTCSGDNTARAYCLRTRESKAVFQGHTNKVNCLLVSILPHSPTARLYTGSSDRTIRCYSVKSKKCLQQTFLTDRVLCLHIAWNTLYAGLANGSVVSYDLRTLRQLDVFECHGPRGVSCMGTSQEGARRLLLVGSYDSTISVRDAKTGLLLRSLEGHTKTVLCMTVVNDLVFSGSSDTSVHAHNFHTGELLRVYKGHGHAVTSIVILGKVMVTACLDQMVRVYELQSHDCLQVYKGHSDMVMCMTIHKSVIYTGCYDGSVQAVKLNLLQNYRCLWQNCSLIFGMEEHLLQHLVGDHSKPNLQMAKCRWRGCEKFFSTQQSVQQKLPDHMQNHVKNDCYTQPEPR</sequence>
<feature type="compositionally biased region" description="Polar residues" evidence="1">
    <location>
        <begin position="277"/>
        <end position="286"/>
    </location>
</feature>
<dbReference type="EMBL" id="CADEAL010003557">
    <property type="protein sequence ID" value="CAB1445148.1"/>
    <property type="molecule type" value="Genomic_DNA"/>
</dbReference>
<feature type="compositionally biased region" description="Basic residues" evidence="1">
    <location>
        <begin position="138"/>
        <end position="147"/>
    </location>
</feature>
<feature type="compositionally biased region" description="Low complexity" evidence="1">
    <location>
        <begin position="611"/>
        <end position="627"/>
    </location>
</feature>
<evidence type="ECO:0000259" key="2">
    <source>
        <dbReference type="PROSITE" id="PS00028"/>
    </source>
</evidence>
<feature type="compositionally biased region" description="Low complexity" evidence="1">
    <location>
        <begin position="307"/>
        <end position="321"/>
    </location>
</feature>
<evidence type="ECO:0000313" key="3">
    <source>
        <dbReference type="EMBL" id="CAB1445148.1"/>
    </source>
</evidence>
<keyword evidence="4" id="KW-1185">Reference proteome</keyword>
<feature type="region of interest" description="Disordered" evidence="1">
    <location>
        <begin position="274"/>
        <end position="470"/>
    </location>
</feature>
<dbReference type="Gene3D" id="2.130.10.10">
    <property type="entry name" value="YVTN repeat-like/Quinoprotein amine dehydrogenase"/>
    <property type="match status" value="3"/>
</dbReference>
<dbReference type="GO" id="GO:0016020">
    <property type="term" value="C:membrane"/>
    <property type="evidence" value="ECO:0007669"/>
    <property type="project" value="TreeGrafter"/>
</dbReference>
<feature type="compositionally biased region" description="Basic and acidic residues" evidence="1">
    <location>
        <begin position="128"/>
        <end position="137"/>
    </location>
</feature>
<feature type="compositionally biased region" description="Low complexity" evidence="1">
    <location>
        <begin position="182"/>
        <end position="193"/>
    </location>
</feature>
<dbReference type="FunFam" id="2.130.10.10:FF:000114">
    <property type="entry name" value="zinc finger protein 106 isoform X1"/>
    <property type="match status" value="1"/>
</dbReference>
<dbReference type="GO" id="GO:0008286">
    <property type="term" value="P:insulin receptor signaling pathway"/>
    <property type="evidence" value="ECO:0007669"/>
    <property type="project" value="TreeGrafter"/>
</dbReference>
<dbReference type="GO" id="GO:0017124">
    <property type="term" value="F:SH3 domain binding"/>
    <property type="evidence" value="ECO:0007669"/>
    <property type="project" value="TreeGrafter"/>
</dbReference>
<dbReference type="GO" id="GO:0003723">
    <property type="term" value="F:RNA binding"/>
    <property type="evidence" value="ECO:0007669"/>
    <property type="project" value="InterPro"/>
</dbReference>
<gene>
    <name evidence="3" type="ORF">PLEPLA_LOCUS32879</name>
</gene>
<dbReference type="SMART" id="SM00564">
    <property type="entry name" value="PQQ"/>
    <property type="match status" value="4"/>
</dbReference>